<evidence type="ECO:0000256" key="5">
    <source>
        <dbReference type="ARBA" id="ARBA00022837"/>
    </source>
</evidence>
<dbReference type="Pfam" id="PF13202">
    <property type="entry name" value="EF-hand_5"/>
    <property type="match status" value="2"/>
</dbReference>
<dbReference type="EMBL" id="JAPMOS010000112">
    <property type="protein sequence ID" value="KAJ4455324.1"/>
    <property type="molecule type" value="Genomic_DNA"/>
</dbReference>
<name>A0ABQ8U7M8_9EUKA</name>
<gene>
    <name evidence="7" type="ORF">PAPYR_9793</name>
</gene>
<evidence type="ECO:0000259" key="6">
    <source>
        <dbReference type="PROSITE" id="PS50222"/>
    </source>
</evidence>
<organism evidence="7 8">
    <name type="scientific">Paratrimastix pyriformis</name>
    <dbReference type="NCBI Taxonomy" id="342808"/>
    <lineage>
        <taxon>Eukaryota</taxon>
        <taxon>Metamonada</taxon>
        <taxon>Preaxostyla</taxon>
        <taxon>Paratrimastigidae</taxon>
        <taxon>Paratrimastix</taxon>
    </lineage>
</organism>
<evidence type="ECO:0000313" key="8">
    <source>
        <dbReference type="Proteomes" id="UP001141327"/>
    </source>
</evidence>
<dbReference type="SUPFAM" id="SSF47473">
    <property type="entry name" value="EF-hand"/>
    <property type="match status" value="1"/>
</dbReference>
<dbReference type="InterPro" id="IPR011992">
    <property type="entry name" value="EF-hand-dom_pair"/>
</dbReference>
<dbReference type="InterPro" id="IPR018247">
    <property type="entry name" value="EF_Hand_1_Ca_BS"/>
</dbReference>
<keyword evidence="5" id="KW-0106">Calcium</keyword>
<feature type="domain" description="EF-hand" evidence="6">
    <location>
        <begin position="154"/>
        <end position="189"/>
    </location>
</feature>
<keyword evidence="3" id="KW-0479">Metal-binding</keyword>
<evidence type="ECO:0000256" key="4">
    <source>
        <dbReference type="ARBA" id="ARBA00022737"/>
    </source>
</evidence>
<dbReference type="PROSITE" id="PS00018">
    <property type="entry name" value="EF_HAND_1"/>
    <property type="match status" value="2"/>
</dbReference>
<dbReference type="SMART" id="SM00054">
    <property type="entry name" value="EFh"/>
    <property type="match status" value="2"/>
</dbReference>
<dbReference type="PROSITE" id="PS50222">
    <property type="entry name" value="EF_HAND_2"/>
    <property type="match status" value="2"/>
</dbReference>
<evidence type="ECO:0000256" key="2">
    <source>
        <dbReference type="ARBA" id="ARBA00022490"/>
    </source>
</evidence>
<dbReference type="PANTHER" id="PTHR46212:SF3">
    <property type="entry name" value="GH27120P"/>
    <property type="match status" value="1"/>
</dbReference>
<proteinExistence type="predicted"/>
<evidence type="ECO:0000256" key="3">
    <source>
        <dbReference type="ARBA" id="ARBA00022723"/>
    </source>
</evidence>
<dbReference type="Gene3D" id="1.10.238.10">
    <property type="entry name" value="EF-hand"/>
    <property type="match status" value="1"/>
</dbReference>
<evidence type="ECO:0000256" key="1">
    <source>
        <dbReference type="ARBA" id="ARBA00004496"/>
    </source>
</evidence>
<dbReference type="InterPro" id="IPR051426">
    <property type="entry name" value="Peflin/Sorcin_CaBP"/>
</dbReference>
<sequence length="255" mass="28218">MNQQFYQMNQFAQLAQQQQQPQQGMAMPQGVGMSTAPMQAGLAPGIASQGMPMTFQNAGRMVMNQAGGIASMQQAAQMALQQQQMAIQEQAQLASWFQFADTDHSGKIEPSELNAALAKAGVTVSPRTTLLMVRMFDTQRTGTVDFGQFSQLWRFIQSAQRSFTAFDRDGSGRLDLREVHQGITQTGFSVSEQAIVQVMKVFDREQRGLDYGQFLELCVFMGLARSVFGFFDGQRTGQVLLNFDSFLTACSLMLT</sequence>
<protein>
    <recommendedName>
        <fullName evidence="6">EF-hand domain-containing protein</fullName>
    </recommendedName>
</protein>
<keyword evidence="2" id="KW-0963">Cytoplasm</keyword>
<accession>A0ABQ8U7M8</accession>
<dbReference type="PANTHER" id="PTHR46212">
    <property type="entry name" value="PEFLIN"/>
    <property type="match status" value="1"/>
</dbReference>
<reference evidence="7" key="1">
    <citation type="journal article" date="2022" name="bioRxiv">
        <title>Genomics of Preaxostyla Flagellates Illuminates Evolutionary Transitions and the Path Towards Mitochondrial Loss.</title>
        <authorList>
            <person name="Novak L.V.F."/>
            <person name="Treitli S.C."/>
            <person name="Pyrih J."/>
            <person name="Halakuc P."/>
            <person name="Pipaliya S.V."/>
            <person name="Vacek V."/>
            <person name="Brzon O."/>
            <person name="Soukal P."/>
            <person name="Eme L."/>
            <person name="Dacks J.B."/>
            <person name="Karnkowska A."/>
            <person name="Elias M."/>
            <person name="Hampl V."/>
        </authorList>
    </citation>
    <scope>NUCLEOTIDE SEQUENCE</scope>
    <source>
        <strain evidence="7">RCP-MX</strain>
    </source>
</reference>
<evidence type="ECO:0000313" key="7">
    <source>
        <dbReference type="EMBL" id="KAJ4455324.1"/>
    </source>
</evidence>
<dbReference type="Proteomes" id="UP001141327">
    <property type="component" value="Unassembled WGS sequence"/>
</dbReference>
<comment type="caution">
    <text evidence="7">The sequence shown here is derived from an EMBL/GenBank/DDBJ whole genome shotgun (WGS) entry which is preliminary data.</text>
</comment>
<keyword evidence="8" id="KW-1185">Reference proteome</keyword>
<feature type="domain" description="EF-hand" evidence="6">
    <location>
        <begin position="88"/>
        <end position="123"/>
    </location>
</feature>
<comment type="subcellular location">
    <subcellularLocation>
        <location evidence="1">Cytoplasm</location>
    </subcellularLocation>
</comment>
<dbReference type="InterPro" id="IPR002048">
    <property type="entry name" value="EF_hand_dom"/>
</dbReference>
<keyword evidence="4" id="KW-0677">Repeat</keyword>